<evidence type="ECO:0000313" key="4">
    <source>
        <dbReference type="Proteomes" id="UP001302812"/>
    </source>
</evidence>
<dbReference type="GO" id="GO:0008157">
    <property type="term" value="F:protein phosphatase 1 binding"/>
    <property type="evidence" value="ECO:0007669"/>
    <property type="project" value="TreeGrafter"/>
</dbReference>
<dbReference type="GO" id="GO:2001069">
    <property type="term" value="F:glycogen binding"/>
    <property type="evidence" value="ECO:0007669"/>
    <property type="project" value="TreeGrafter"/>
</dbReference>
<feature type="region of interest" description="Disordered" evidence="1">
    <location>
        <begin position="1"/>
        <end position="112"/>
    </location>
</feature>
<dbReference type="GeneID" id="89933039"/>
<feature type="compositionally biased region" description="Polar residues" evidence="1">
    <location>
        <begin position="588"/>
        <end position="614"/>
    </location>
</feature>
<dbReference type="Gene3D" id="2.60.40.2440">
    <property type="entry name" value="Carbohydrate binding type-21 domain"/>
    <property type="match status" value="1"/>
</dbReference>
<dbReference type="PANTHER" id="PTHR12307">
    <property type="entry name" value="PROTEIN PHOSPHATASE 1 REGULATORY SUBUNIT"/>
    <property type="match status" value="1"/>
</dbReference>
<feature type="compositionally biased region" description="Polar residues" evidence="1">
    <location>
        <begin position="482"/>
        <end position="492"/>
    </location>
</feature>
<dbReference type="InterPro" id="IPR038175">
    <property type="entry name" value="CBM21_dom_sf"/>
</dbReference>
<feature type="region of interest" description="Disordered" evidence="1">
    <location>
        <begin position="197"/>
        <end position="243"/>
    </location>
</feature>
<protein>
    <submittedName>
        <fullName evidence="3">Carbohydrate-binding module family 21 protein</fullName>
    </submittedName>
</protein>
<dbReference type="GO" id="GO:0000164">
    <property type="term" value="C:protein phosphatase type 1 complex"/>
    <property type="evidence" value="ECO:0007669"/>
    <property type="project" value="TreeGrafter"/>
</dbReference>
<feature type="region of interest" description="Disordered" evidence="1">
    <location>
        <begin position="738"/>
        <end position="789"/>
    </location>
</feature>
<dbReference type="PROSITE" id="PS51159">
    <property type="entry name" value="CBM21"/>
    <property type="match status" value="1"/>
</dbReference>
<feature type="compositionally biased region" description="Low complexity" evidence="1">
    <location>
        <begin position="621"/>
        <end position="641"/>
    </location>
</feature>
<feature type="region of interest" description="Disordered" evidence="1">
    <location>
        <begin position="449"/>
        <end position="501"/>
    </location>
</feature>
<evidence type="ECO:0000256" key="1">
    <source>
        <dbReference type="SAM" id="MobiDB-lite"/>
    </source>
</evidence>
<dbReference type="InterPro" id="IPR050782">
    <property type="entry name" value="PP1_regulatory_subunit_3"/>
</dbReference>
<dbReference type="Pfam" id="PF03370">
    <property type="entry name" value="CBM_21"/>
    <property type="match status" value="1"/>
</dbReference>
<comment type="caution">
    <text evidence="3">The sequence shown here is derived from an EMBL/GenBank/DDBJ whole genome shotgun (WGS) entry which is preliminary data.</text>
</comment>
<feature type="compositionally biased region" description="Polar residues" evidence="1">
    <location>
        <begin position="660"/>
        <end position="672"/>
    </location>
</feature>
<dbReference type="RefSeq" id="XP_064673553.1">
    <property type="nucleotide sequence ID" value="XM_064808916.1"/>
</dbReference>
<dbReference type="EMBL" id="MU853333">
    <property type="protein sequence ID" value="KAK4115983.1"/>
    <property type="molecule type" value="Genomic_DNA"/>
</dbReference>
<feature type="domain" description="CBM21" evidence="2">
    <location>
        <begin position="335"/>
        <end position="449"/>
    </location>
</feature>
<evidence type="ECO:0000259" key="2">
    <source>
        <dbReference type="PROSITE" id="PS51159"/>
    </source>
</evidence>
<dbReference type="GO" id="GO:0005979">
    <property type="term" value="P:regulation of glycogen biosynthetic process"/>
    <property type="evidence" value="ECO:0007669"/>
    <property type="project" value="TreeGrafter"/>
</dbReference>
<organism evidence="3 4">
    <name type="scientific">Canariomyces notabilis</name>
    <dbReference type="NCBI Taxonomy" id="2074819"/>
    <lineage>
        <taxon>Eukaryota</taxon>
        <taxon>Fungi</taxon>
        <taxon>Dikarya</taxon>
        <taxon>Ascomycota</taxon>
        <taxon>Pezizomycotina</taxon>
        <taxon>Sordariomycetes</taxon>
        <taxon>Sordariomycetidae</taxon>
        <taxon>Sordariales</taxon>
        <taxon>Chaetomiaceae</taxon>
        <taxon>Canariomyces</taxon>
    </lineage>
</organism>
<reference evidence="3" key="2">
    <citation type="submission" date="2023-05" db="EMBL/GenBank/DDBJ databases">
        <authorList>
            <consortium name="Lawrence Berkeley National Laboratory"/>
            <person name="Steindorff A."/>
            <person name="Hensen N."/>
            <person name="Bonometti L."/>
            <person name="Westerberg I."/>
            <person name="Brannstrom I.O."/>
            <person name="Guillou S."/>
            <person name="Cros-Aarteil S."/>
            <person name="Calhoun S."/>
            <person name="Haridas S."/>
            <person name="Kuo A."/>
            <person name="Mondo S."/>
            <person name="Pangilinan J."/>
            <person name="Riley R."/>
            <person name="Labutti K."/>
            <person name="Andreopoulos B."/>
            <person name="Lipzen A."/>
            <person name="Chen C."/>
            <person name="Yanf M."/>
            <person name="Daum C."/>
            <person name="Ng V."/>
            <person name="Clum A."/>
            <person name="Ohm R."/>
            <person name="Martin F."/>
            <person name="Silar P."/>
            <person name="Natvig D."/>
            <person name="Lalanne C."/>
            <person name="Gautier V."/>
            <person name="Ament-Velasquez S.L."/>
            <person name="Kruys A."/>
            <person name="Hutchinson M.I."/>
            <person name="Powell A.J."/>
            <person name="Barry K."/>
            <person name="Miller A.N."/>
            <person name="Grigoriev I.V."/>
            <person name="Debuchy R."/>
            <person name="Gladieux P."/>
            <person name="Thoren M.H."/>
            <person name="Johannesson H."/>
        </authorList>
    </citation>
    <scope>NUCLEOTIDE SEQUENCE</scope>
    <source>
        <strain evidence="3">CBS 508.74</strain>
    </source>
</reference>
<feature type="compositionally biased region" description="Pro residues" evidence="1">
    <location>
        <begin position="1"/>
        <end position="15"/>
    </location>
</feature>
<feature type="compositionally biased region" description="Polar residues" evidence="1">
    <location>
        <begin position="687"/>
        <end position="696"/>
    </location>
</feature>
<dbReference type="AlphaFoldDB" id="A0AAN6TK58"/>
<evidence type="ECO:0000313" key="3">
    <source>
        <dbReference type="EMBL" id="KAK4115983.1"/>
    </source>
</evidence>
<feature type="region of interest" description="Disordered" evidence="1">
    <location>
        <begin position="581"/>
        <end position="641"/>
    </location>
</feature>
<dbReference type="InterPro" id="IPR005036">
    <property type="entry name" value="CBM21_dom"/>
</dbReference>
<dbReference type="PANTHER" id="PTHR12307:SF36">
    <property type="entry name" value="GLYCOGEN-BINDING SUBUNIT 76A"/>
    <property type="match status" value="1"/>
</dbReference>
<feature type="region of interest" description="Disordered" evidence="1">
    <location>
        <begin position="660"/>
        <end position="697"/>
    </location>
</feature>
<feature type="compositionally biased region" description="Low complexity" evidence="1">
    <location>
        <begin position="209"/>
        <end position="220"/>
    </location>
</feature>
<sequence length="813" mass="87276">MPYTPPNRSPAPSALPTPEGSRRPSFHQPPNVSSRPVLPRSASYLSRHRRTPSATGAAQLGVSELSPEATSEDLKGMVAGNVSVRQSPPPVTGDRGMPRGAITTPPASDDDDDAIEISGETRGRQIENLSELHDAVSKIPQQRPRFPSVGDASNKGATDAGDLLVLPTQANTITEGLHQSLSTSSLDALVAGSHRRISHTRSATQPNISTSLSCSSSVTGSEEDSDEERRYKPQMVRKKSGELVRPALRAPSSLRRRPSSMPGTPTFAKAVHFDSKIEEVRHFLQLDKPLAVSAGSSPVDNYESDTEYPFSGDERTALRPLYEWELIMKNFPLETPVRKAQPVRLERVWLSTDQKCLIGSVAVANLAFQKRVWCRFTLDYWKTTSEVAAEYLCGIPAADTPHGQDRFNFAIKLSDLVNLESKTLFFCIRYEVNGQEYWDNNGGINFQVDFKKKPTGNHGKDGVSPSRPGLPRAKGNRRPSSDDASTTKSKPVSTDAFGDIPRLDFGQPIHHYLGESGQGGLRLKGVKSASSLPSDNLSKRLSAPSGQFANRYDISASISAAIQTARYGLYMKPSKRSSTIVPAGAASASKSNPSIASNEPEPSTNGGDNEQSGVATKREAVATTAGAPTAAPAAESPTSTLSSASYEEIVSKWCFFSSKPSNVQDVPTQGPSSKVGGFDGTDDGTKSQRNSGTASYEGSAVQMGNYHHSHSGIQHHSLHPIDPNPYFQHIPLRAIGGSPAESPFSHFSSQRTGSPLTGLSQSPVSGQSVGHSPSPKSFVEPTGSSPKDYAYQHLHDRFPFSGTETYSAAAIRG</sequence>
<name>A0AAN6TK58_9PEZI</name>
<feature type="compositionally biased region" description="Polar residues" evidence="1">
    <location>
        <begin position="745"/>
        <end position="775"/>
    </location>
</feature>
<proteinExistence type="predicted"/>
<keyword evidence="4" id="KW-1185">Reference proteome</keyword>
<accession>A0AAN6TK58</accession>
<gene>
    <name evidence="3" type="ORF">N656DRAFT_215574</name>
</gene>
<dbReference type="Proteomes" id="UP001302812">
    <property type="component" value="Unassembled WGS sequence"/>
</dbReference>
<reference evidence="3" key="1">
    <citation type="journal article" date="2023" name="Mol. Phylogenet. Evol.">
        <title>Genome-scale phylogeny and comparative genomics of the fungal order Sordariales.</title>
        <authorList>
            <person name="Hensen N."/>
            <person name="Bonometti L."/>
            <person name="Westerberg I."/>
            <person name="Brannstrom I.O."/>
            <person name="Guillou S."/>
            <person name="Cros-Aarteil S."/>
            <person name="Calhoun S."/>
            <person name="Haridas S."/>
            <person name="Kuo A."/>
            <person name="Mondo S."/>
            <person name="Pangilinan J."/>
            <person name="Riley R."/>
            <person name="LaButti K."/>
            <person name="Andreopoulos B."/>
            <person name="Lipzen A."/>
            <person name="Chen C."/>
            <person name="Yan M."/>
            <person name="Daum C."/>
            <person name="Ng V."/>
            <person name="Clum A."/>
            <person name="Steindorff A."/>
            <person name="Ohm R.A."/>
            <person name="Martin F."/>
            <person name="Silar P."/>
            <person name="Natvig D.O."/>
            <person name="Lalanne C."/>
            <person name="Gautier V."/>
            <person name="Ament-Velasquez S.L."/>
            <person name="Kruys A."/>
            <person name="Hutchinson M.I."/>
            <person name="Powell A.J."/>
            <person name="Barry K."/>
            <person name="Miller A.N."/>
            <person name="Grigoriev I.V."/>
            <person name="Debuchy R."/>
            <person name="Gladieux P."/>
            <person name="Hiltunen Thoren M."/>
            <person name="Johannesson H."/>
        </authorList>
    </citation>
    <scope>NUCLEOTIDE SEQUENCE</scope>
    <source>
        <strain evidence="3">CBS 508.74</strain>
    </source>
</reference>